<dbReference type="STRING" id="336988.NT96_03435"/>
<proteinExistence type="predicted"/>
<evidence type="ECO:0000313" key="4">
    <source>
        <dbReference type="Proteomes" id="UP000004959"/>
    </source>
</evidence>
<organism evidence="3 4">
    <name type="scientific">Oenococcus kitaharae DSM 17330</name>
    <dbReference type="NCBI Taxonomy" id="1045004"/>
    <lineage>
        <taxon>Bacteria</taxon>
        <taxon>Bacillati</taxon>
        <taxon>Bacillota</taxon>
        <taxon>Bacilli</taxon>
        <taxon>Lactobacillales</taxon>
        <taxon>Lactobacillaceae</taxon>
        <taxon>Oenococcus</taxon>
    </lineage>
</organism>
<keyword evidence="4" id="KW-1185">Reference proteome</keyword>
<feature type="transmembrane region" description="Helical" evidence="1">
    <location>
        <begin position="101"/>
        <end position="118"/>
    </location>
</feature>
<gene>
    <name evidence="3" type="ORF">OKIT_0044</name>
</gene>
<protein>
    <recommendedName>
        <fullName evidence="5">Cell surface protein</fullName>
    </recommendedName>
</protein>
<keyword evidence="1" id="KW-0472">Membrane</keyword>
<dbReference type="Proteomes" id="UP000004959">
    <property type="component" value="Chromosome"/>
</dbReference>
<keyword evidence="1" id="KW-0812">Transmembrane</keyword>
<reference evidence="3 4" key="1">
    <citation type="journal article" date="2012" name="PLoS ONE">
        <title>Functional divergence in the genus oenococcus as predicted by genome sequencing of the newly-described species, Oenococcus kitaharae.</title>
        <authorList>
            <person name="Borneman A.R."/>
            <person name="McCarthy J.M."/>
            <person name="Chambers P.J."/>
            <person name="Bartowsky E.J."/>
        </authorList>
    </citation>
    <scope>NUCLEOTIDE SEQUENCE [LARGE SCALE GENOMIC DNA]</scope>
    <source>
        <strain evidence="4">DSM17330</strain>
    </source>
</reference>
<keyword evidence="2" id="KW-0732">Signal</keyword>
<dbReference type="AlphaFoldDB" id="G9WIN4"/>
<evidence type="ECO:0000256" key="2">
    <source>
        <dbReference type="SAM" id="SignalP"/>
    </source>
</evidence>
<evidence type="ECO:0000313" key="3">
    <source>
        <dbReference type="EMBL" id="EHN58173.1"/>
    </source>
</evidence>
<feature type="chain" id="PRO_5003527466" description="Cell surface protein" evidence="2">
    <location>
        <begin position="30"/>
        <end position="129"/>
    </location>
</feature>
<comment type="caution">
    <text evidence="3">The sequence shown here is derived from an EMBL/GenBank/DDBJ whole genome shotgun (WGS) entry which is preliminary data.</text>
</comment>
<dbReference type="PATRIC" id="fig|1045004.4.peg.45"/>
<accession>G9WIN4</accession>
<evidence type="ECO:0000256" key="1">
    <source>
        <dbReference type="SAM" id="Phobius"/>
    </source>
</evidence>
<feature type="signal peptide" evidence="2">
    <location>
        <begin position="1"/>
        <end position="29"/>
    </location>
</feature>
<dbReference type="HOGENOM" id="CLU_1946594_0_0_9"/>
<evidence type="ECO:0008006" key="5">
    <source>
        <dbReference type="Google" id="ProtNLM"/>
    </source>
</evidence>
<keyword evidence="1" id="KW-1133">Transmembrane helix</keyword>
<sequence length="129" mass="14270">MKQIMKLFIASLLFATVWVYGNTATHAQANELKTGVQLVITRGSPIPVQGTVPPPKLIKTPYYVIAPGSDNSFKLSDAHDNPLLPRQRIVLPDTGEISQCIVINFAFTAIAVTSVIIYKNFKRTEKKEN</sequence>
<dbReference type="EMBL" id="AFVZ01000001">
    <property type="protein sequence ID" value="EHN58173.1"/>
    <property type="molecule type" value="Genomic_DNA"/>
</dbReference>
<name>G9WIN4_9LACO</name>